<comment type="caution">
    <text evidence="5">The sequence shown here is derived from an EMBL/GenBank/DDBJ whole genome shotgun (WGS) entry which is preliminary data.</text>
</comment>
<dbReference type="EMBL" id="WTVP01000046">
    <property type="protein sequence ID" value="NMG16762.1"/>
    <property type="molecule type" value="Genomic_DNA"/>
</dbReference>
<dbReference type="Proteomes" id="UP000633943">
    <property type="component" value="Unassembled WGS sequence"/>
</dbReference>
<dbReference type="Pfam" id="PF07729">
    <property type="entry name" value="FCD"/>
    <property type="match status" value="1"/>
</dbReference>
<evidence type="ECO:0000256" key="3">
    <source>
        <dbReference type="ARBA" id="ARBA00023163"/>
    </source>
</evidence>
<feature type="domain" description="HTH gntR-type" evidence="4">
    <location>
        <begin position="11"/>
        <end position="79"/>
    </location>
</feature>
<accession>A0ABX1NYM1</accession>
<evidence type="ECO:0000313" key="5">
    <source>
        <dbReference type="EMBL" id="NMG16762.1"/>
    </source>
</evidence>
<dbReference type="InterPro" id="IPR000524">
    <property type="entry name" value="Tscrpt_reg_HTH_GntR"/>
</dbReference>
<name>A0ABX1NYM1_9RHOO</name>
<dbReference type="Pfam" id="PF00392">
    <property type="entry name" value="GntR"/>
    <property type="match status" value="1"/>
</dbReference>
<dbReference type="Gene3D" id="1.20.120.530">
    <property type="entry name" value="GntR ligand-binding domain-like"/>
    <property type="match status" value="1"/>
</dbReference>
<proteinExistence type="predicted"/>
<dbReference type="SUPFAM" id="SSF46785">
    <property type="entry name" value="Winged helix' DNA-binding domain"/>
    <property type="match status" value="1"/>
</dbReference>
<keyword evidence="3" id="KW-0804">Transcription</keyword>
<keyword evidence="2" id="KW-0238">DNA-binding</keyword>
<dbReference type="InterPro" id="IPR036388">
    <property type="entry name" value="WH-like_DNA-bd_sf"/>
</dbReference>
<dbReference type="PANTHER" id="PTHR43537:SF5">
    <property type="entry name" value="UXU OPERON TRANSCRIPTIONAL REGULATOR"/>
    <property type="match status" value="1"/>
</dbReference>
<dbReference type="SUPFAM" id="SSF48008">
    <property type="entry name" value="GntR ligand-binding domain-like"/>
    <property type="match status" value="1"/>
</dbReference>
<dbReference type="SMART" id="SM00895">
    <property type="entry name" value="FCD"/>
    <property type="match status" value="1"/>
</dbReference>
<evidence type="ECO:0000259" key="4">
    <source>
        <dbReference type="PROSITE" id="PS50949"/>
    </source>
</evidence>
<keyword evidence="1" id="KW-0805">Transcription regulation</keyword>
<dbReference type="RefSeq" id="WP_169203329.1">
    <property type="nucleotide sequence ID" value="NZ_CP059467.1"/>
</dbReference>
<dbReference type="InterPro" id="IPR008920">
    <property type="entry name" value="TF_FadR/GntR_C"/>
</dbReference>
<reference evidence="5 6" key="1">
    <citation type="submission" date="2019-12" db="EMBL/GenBank/DDBJ databases">
        <title>Comparative genomics gives insights into the taxonomy of the Azoarcus-Aromatoleum group and reveals separate origins of nif in the plant-associated Azoarcus and non-plant-associated Aromatoleum sub-groups.</title>
        <authorList>
            <person name="Lafos M."/>
            <person name="Maluk M."/>
            <person name="Batista M."/>
            <person name="Junghare M."/>
            <person name="Carmona M."/>
            <person name="Faoro H."/>
            <person name="Cruz L.M."/>
            <person name="Battistoni F."/>
            <person name="De Souza E."/>
            <person name="Pedrosa F."/>
            <person name="Chen W.-M."/>
            <person name="Poole P.S."/>
            <person name="Dixon R.A."/>
            <person name="James E.K."/>
        </authorList>
    </citation>
    <scope>NUCLEOTIDE SEQUENCE [LARGE SCALE GENOMIC DNA]</scope>
    <source>
        <strain evidence="5 6">PbN1</strain>
    </source>
</reference>
<keyword evidence="6" id="KW-1185">Reference proteome</keyword>
<evidence type="ECO:0000313" key="6">
    <source>
        <dbReference type="Proteomes" id="UP000633943"/>
    </source>
</evidence>
<dbReference type="PROSITE" id="PS50949">
    <property type="entry name" value="HTH_GNTR"/>
    <property type="match status" value="1"/>
</dbReference>
<dbReference type="PANTHER" id="PTHR43537">
    <property type="entry name" value="TRANSCRIPTIONAL REGULATOR, GNTR FAMILY"/>
    <property type="match status" value="1"/>
</dbReference>
<dbReference type="InterPro" id="IPR011711">
    <property type="entry name" value="GntR_C"/>
</dbReference>
<dbReference type="CDD" id="cd07377">
    <property type="entry name" value="WHTH_GntR"/>
    <property type="match status" value="1"/>
</dbReference>
<dbReference type="Gene3D" id="1.10.10.10">
    <property type="entry name" value="Winged helix-like DNA-binding domain superfamily/Winged helix DNA-binding domain"/>
    <property type="match status" value="1"/>
</dbReference>
<sequence length="251" mass="27210">MSATPIPERPPHLSATIARQLERWISEQRLPRGAQLPTEKLLCEKFGVSRAVIREAISRLKADGCVTTRQGSGAYVAARPGQGSFRLLHGPSPSATIPTDEISDVFELRCLVETGAAERAALRRTPADLACMREALVRMDEAIASASDAVGDDDAFHVAIAAATQNPHIERFQAFMGRQFSDSRVPTWSGEGHRSGRARQAQAEHARIFEAIACGDADAARAAAQAHLVCAARRLGLDPLRWGNEQLERAQ</sequence>
<evidence type="ECO:0000256" key="1">
    <source>
        <dbReference type="ARBA" id="ARBA00023015"/>
    </source>
</evidence>
<dbReference type="InterPro" id="IPR036390">
    <property type="entry name" value="WH_DNA-bd_sf"/>
</dbReference>
<dbReference type="PRINTS" id="PR00035">
    <property type="entry name" value="HTHGNTR"/>
</dbReference>
<protein>
    <submittedName>
        <fullName evidence="5">FCD domain-containing protein</fullName>
    </submittedName>
</protein>
<evidence type="ECO:0000256" key="2">
    <source>
        <dbReference type="ARBA" id="ARBA00023125"/>
    </source>
</evidence>
<dbReference type="SMART" id="SM00345">
    <property type="entry name" value="HTH_GNTR"/>
    <property type="match status" value="1"/>
</dbReference>
<organism evidence="5 6">
    <name type="scientific">Aromatoleum bremense</name>
    <dbReference type="NCBI Taxonomy" id="76115"/>
    <lineage>
        <taxon>Bacteria</taxon>
        <taxon>Pseudomonadati</taxon>
        <taxon>Pseudomonadota</taxon>
        <taxon>Betaproteobacteria</taxon>
        <taxon>Rhodocyclales</taxon>
        <taxon>Rhodocyclaceae</taxon>
        <taxon>Aromatoleum</taxon>
    </lineage>
</organism>
<gene>
    <name evidence="5" type="ORF">GPA24_14695</name>
</gene>